<dbReference type="GeneTree" id="ENSGT00940000160730"/>
<comment type="caution">
    <text evidence="5">Lacks conserved residue(s) required for the propagation of feature annotation.</text>
</comment>
<dbReference type="PROSITE" id="PS00022">
    <property type="entry name" value="EGF_1"/>
    <property type="match status" value="1"/>
</dbReference>
<dbReference type="CDD" id="cd00054">
    <property type="entry name" value="EGF_CA"/>
    <property type="match status" value="1"/>
</dbReference>
<evidence type="ECO:0000256" key="3">
    <source>
        <dbReference type="ARBA" id="ARBA00022737"/>
    </source>
</evidence>
<evidence type="ECO:0000256" key="1">
    <source>
        <dbReference type="ARBA" id="ARBA00022536"/>
    </source>
</evidence>
<evidence type="ECO:0000256" key="5">
    <source>
        <dbReference type="PROSITE-ProRule" id="PRU00076"/>
    </source>
</evidence>
<dbReference type="Gene3D" id="2.10.25.10">
    <property type="entry name" value="Laminin"/>
    <property type="match status" value="1"/>
</dbReference>
<dbReference type="PRINTS" id="PR00010">
    <property type="entry name" value="EGFBLOOD"/>
</dbReference>
<name>A0A8C4VWZ3_9SAUR</name>
<reference evidence="8" key="3">
    <citation type="submission" date="2025-09" db="UniProtKB">
        <authorList>
            <consortium name="Ensembl"/>
        </authorList>
    </citation>
    <scope>IDENTIFICATION</scope>
</reference>
<dbReference type="PROSITE" id="PS01186">
    <property type="entry name" value="EGF_2"/>
    <property type="match status" value="1"/>
</dbReference>
<accession>A0A8C4VWZ3</accession>
<evidence type="ECO:0000256" key="4">
    <source>
        <dbReference type="ARBA" id="ARBA00023157"/>
    </source>
</evidence>
<dbReference type="GO" id="GO:0005509">
    <property type="term" value="F:calcium ion binding"/>
    <property type="evidence" value="ECO:0007669"/>
    <property type="project" value="InterPro"/>
</dbReference>
<feature type="signal peptide" evidence="6">
    <location>
        <begin position="1"/>
        <end position="23"/>
    </location>
</feature>
<keyword evidence="4 5" id="KW-1015">Disulfide bond</keyword>
<reference evidence="8" key="2">
    <citation type="submission" date="2025-08" db="UniProtKB">
        <authorList>
            <consortium name="Ensembl"/>
        </authorList>
    </citation>
    <scope>IDENTIFICATION</scope>
</reference>
<keyword evidence="9" id="KW-1185">Reference proteome</keyword>
<dbReference type="Pfam" id="PF00008">
    <property type="entry name" value="EGF"/>
    <property type="match status" value="1"/>
</dbReference>
<sequence length="119" mass="12920">MRGELGRHWLLLNMALFVPTGKPDSCASGPCQNGGTCFHYIGKYKCDCSPGYTGRHCEIGTSVADWQGIKTRSLVIVPSSWLNEGGEAGGALLEKEWELEDMTSLCSSAQILRQSRAVP</sequence>
<reference evidence="8" key="1">
    <citation type="submission" date="2019-06" db="EMBL/GenBank/DDBJ databases">
        <title>G10K-VGP Goodes thornscrub tortoise genome, primary haplotype.</title>
        <authorList>
            <person name="Murphy B."/>
            <person name="Edwards T."/>
            <person name="Rhie A."/>
            <person name="Koren S."/>
            <person name="Phillippy A."/>
            <person name="Fedrigo O."/>
            <person name="Haase B."/>
            <person name="Mountcastle J."/>
            <person name="Lewin H."/>
            <person name="Damas J."/>
            <person name="Howe K."/>
            <person name="Formenti G."/>
            <person name="Myers G."/>
            <person name="Durbin R."/>
            <person name="Jarvis E.D."/>
        </authorList>
    </citation>
    <scope>NUCLEOTIDE SEQUENCE [LARGE SCALE GENOMIC DNA]</scope>
</reference>
<dbReference type="PANTHER" id="PTHR12916:SF4">
    <property type="entry name" value="UNINFLATABLE, ISOFORM C"/>
    <property type="match status" value="1"/>
</dbReference>
<dbReference type="SMART" id="SM00179">
    <property type="entry name" value="EGF_CA"/>
    <property type="match status" value="1"/>
</dbReference>
<feature type="chain" id="PRO_5034676054" description="EGF-like domain-containing protein" evidence="6">
    <location>
        <begin position="24"/>
        <end position="119"/>
    </location>
</feature>
<proteinExistence type="predicted"/>
<dbReference type="Ensembl" id="ENSGEVT00005007280.1">
    <property type="protein sequence ID" value="ENSGEVP00005006952.1"/>
    <property type="gene ID" value="ENSGEVG00005004974.1"/>
</dbReference>
<dbReference type="GO" id="GO:0007219">
    <property type="term" value="P:Notch signaling pathway"/>
    <property type="evidence" value="ECO:0007669"/>
    <property type="project" value="TreeGrafter"/>
</dbReference>
<protein>
    <recommendedName>
        <fullName evidence="7">EGF-like domain-containing protein</fullName>
    </recommendedName>
</protein>
<dbReference type="FunFam" id="2.10.25.10:FF:000239">
    <property type="entry name" value="Sushi, nidogen and EGF-like domain-containing protein 1"/>
    <property type="match status" value="1"/>
</dbReference>
<dbReference type="InterPro" id="IPR001881">
    <property type="entry name" value="EGF-like_Ca-bd_dom"/>
</dbReference>
<keyword evidence="1 5" id="KW-0245">EGF-like domain</keyword>
<feature type="domain" description="EGF-like" evidence="7">
    <location>
        <begin position="22"/>
        <end position="58"/>
    </location>
</feature>
<dbReference type="Proteomes" id="UP000694390">
    <property type="component" value="Chromosome 9"/>
</dbReference>
<evidence type="ECO:0000256" key="2">
    <source>
        <dbReference type="ARBA" id="ARBA00022729"/>
    </source>
</evidence>
<evidence type="ECO:0000259" key="7">
    <source>
        <dbReference type="PROSITE" id="PS50026"/>
    </source>
</evidence>
<keyword evidence="3" id="KW-0677">Repeat</keyword>
<evidence type="ECO:0000313" key="8">
    <source>
        <dbReference type="Ensembl" id="ENSGEVP00005006952.1"/>
    </source>
</evidence>
<dbReference type="SUPFAM" id="SSF57196">
    <property type="entry name" value="EGF/Laminin"/>
    <property type="match status" value="1"/>
</dbReference>
<dbReference type="AlphaFoldDB" id="A0A8C4VWZ3"/>
<dbReference type="SMART" id="SM00181">
    <property type="entry name" value="EGF"/>
    <property type="match status" value="1"/>
</dbReference>
<evidence type="ECO:0000256" key="6">
    <source>
        <dbReference type="SAM" id="SignalP"/>
    </source>
</evidence>
<dbReference type="InterPro" id="IPR000742">
    <property type="entry name" value="EGF"/>
</dbReference>
<keyword evidence="2 6" id="KW-0732">Signal</keyword>
<dbReference type="PANTHER" id="PTHR12916">
    <property type="entry name" value="CYTOCHROME C OXIDASE POLYPEPTIDE VIC-2"/>
    <property type="match status" value="1"/>
</dbReference>
<evidence type="ECO:0000313" key="9">
    <source>
        <dbReference type="Proteomes" id="UP000694390"/>
    </source>
</evidence>
<feature type="disulfide bond" evidence="5">
    <location>
        <begin position="48"/>
        <end position="57"/>
    </location>
</feature>
<organism evidence="8 9">
    <name type="scientific">Gopherus evgoodei</name>
    <name type="common">Goodes thornscrub tortoise</name>
    <dbReference type="NCBI Taxonomy" id="1825980"/>
    <lineage>
        <taxon>Eukaryota</taxon>
        <taxon>Metazoa</taxon>
        <taxon>Chordata</taxon>
        <taxon>Craniata</taxon>
        <taxon>Vertebrata</taxon>
        <taxon>Euteleostomi</taxon>
        <taxon>Archelosauria</taxon>
        <taxon>Testudinata</taxon>
        <taxon>Testudines</taxon>
        <taxon>Cryptodira</taxon>
        <taxon>Durocryptodira</taxon>
        <taxon>Testudinoidea</taxon>
        <taxon>Testudinidae</taxon>
        <taxon>Gopherus</taxon>
    </lineage>
</organism>
<dbReference type="OrthoDB" id="9972657at2759"/>
<dbReference type="PROSITE" id="PS50026">
    <property type="entry name" value="EGF_3"/>
    <property type="match status" value="1"/>
</dbReference>
<dbReference type="GO" id="GO:0005112">
    <property type="term" value="F:Notch binding"/>
    <property type="evidence" value="ECO:0007669"/>
    <property type="project" value="TreeGrafter"/>
</dbReference>